<accession>A0ABS5UXE3</accession>
<reference evidence="4 5" key="1">
    <citation type="journal article" date="2021" name="Environ. Microbiol.">
        <title>Genetic insights into the dark matter of the mammalian gut microbiota through targeted genome reconstruction.</title>
        <authorList>
            <person name="Lugli G.A."/>
            <person name="Alessandri G."/>
            <person name="Milani C."/>
            <person name="Viappiani A."/>
            <person name="Fontana F."/>
            <person name="Tarracchini C."/>
            <person name="Mancabelli L."/>
            <person name="Argentini C."/>
            <person name="Ruiz L."/>
            <person name="Margolles A."/>
            <person name="van Sinderen D."/>
            <person name="Turroni F."/>
            <person name="Ventura M."/>
        </authorList>
    </citation>
    <scope>NUCLEOTIDE SEQUENCE [LARGE SCALE GENOMIC DNA]</scope>
    <source>
        <strain evidence="4 5">LC6</strain>
    </source>
</reference>
<feature type="region of interest" description="Disordered" evidence="2">
    <location>
        <begin position="1"/>
        <end position="30"/>
    </location>
</feature>
<comment type="caution">
    <text evidence="4">The sequence shown here is derived from an EMBL/GenBank/DDBJ whole genome shotgun (WGS) entry which is preliminary data.</text>
</comment>
<feature type="transmembrane region" description="Helical" evidence="3">
    <location>
        <begin position="92"/>
        <end position="112"/>
    </location>
</feature>
<feature type="coiled-coil region" evidence="1">
    <location>
        <begin position="138"/>
        <end position="182"/>
    </location>
</feature>
<evidence type="ECO:0000313" key="4">
    <source>
        <dbReference type="EMBL" id="MBT1175306.1"/>
    </source>
</evidence>
<keyword evidence="3" id="KW-0812">Transmembrane</keyword>
<keyword evidence="5" id="KW-1185">Reference proteome</keyword>
<name>A0ABS5UXE3_9BIFI</name>
<sequence>MSNDTSDDMNDDEAHGTRANAGGSNAAVSNADGANQHELKHAWEHEPQTIGDRIFTLLDDGLTKLKTMPIDTMVSDASQRAVRIAHAAVKPLTILAVLAVLVGVGVAGWTAGGYSVAVQNSPEYHRETEKLKWATSDLMESKQDVENRNRQIRQAQSQLDEIAQQRKQYGQIVSEIKQAQQQSEDPKITVTAIADYTKSFTYYTVPITVHNNTQDTLTRFTLYYQAVDGSGNVAHNGFAMGESGTTCAPNADCAIRIFDMYNPAGTKIIPVSWNVTTQSGESSNGRYGADVLSRQF</sequence>
<evidence type="ECO:0000313" key="5">
    <source>
        <dbReference type="Proteomes" id="UP000711736"/>
    </source>
</evidence>
<evidence type="ECO:0000256" key="3">
    <source>
        <dbReference type="SAM" id="Phobius"/>
    </source>
</evidence>
<keyword evidence="3" id="KW-1133">Transmembrane helix</keyword>
<keyword evidence="1" id="KW-0175">Coiled coil</keyword>
<feature type="compositionally biased region" description="Acidic residues" evidence="2">
    <location>
        <begin position="1"/>
        <end position="11"/>
    </location>
</feature>
<proteinExistence type="predicted"/>
<dbReference type="RefSeq" id="WP_214376525.1">
    <property type="nucleotide sequence ID" value="NZ_JAFEJU010000004.1"/>
</dbReference>
<keyword evidence="3" id="KW-0472">Membrane</keyword>
<dbReference type="Proteomes" id="UP000711736">
    <property type="component" value="Unassembled WGS sequence"/>
</dbReference>
<gene>
    <name evidence="4" type="ORF">JS530_07305</name>
</gene>
<dbReference type="EMBL" id="JAFEJU010000004">
    <property type="protein sequence ID" value="MBT1175306.1"/>
    <property type="molecule type" value="Genomic_DNA"/>
</dbReference>
<protein>
    <submittedName>
        <fullName evidence="4">Uncharacterized protein</fullName>
    </submittedName>
</protein>
<evidence type="ECO:0000256" key="1">
    <source>
        <dbReference type="SAM" id="Coils"/>
    </source>
</evidence>
<evidence type="ECO:0000256" key="2">
    <source>
        <dbReference type="SAM" id="MobiDB-lite"/>
    </source>
</evidence>
<feature type="compositionally biased region" description="Low complexity" evidence="2">
    <location>
        <begin position="19"/>
        <end position="30"/>
    </location>
</feature>
<organism evidence="4 5">
    <name type="scientific">Bifidobacterium colobi</name>
    <dbReference type="NCBI Taxonomy" id="2809026"/>
    <lineage>
        <taxon>Bacteria</taxon>
        <taxon>Bacillati</taxon>
        <taxon>Actinomycetota</taxon>
        <taxon>Actinomycetes</taxon>
        <taxon>Bifidobacteriales</taxon>
        <taxon>Bifidobacteriaceae</taxon>
        <taxon>Bifidobacterium</taxon>
    </lineage>
</organism>